<evidence type="ECO:0000313" key="5">
    <source>
        <dbReference type="Proteomes" id="UP000766486"/>
    </source>
</evidence>
<dbReference type="Proteomes" id="UP000766486">
    <property type="component" value="Unassembled WGS sequence"/>
</dbReference>
<dbReference type="InterPro" id="IPR036291">
    <property type="entry name" value="NAD(P)-bd_dom_sf"/>
</dbReference>
<comment type="similarity">
    <text evidence="1">Belongs to the NmrA-type oxidoreductase family.</text>
</comment>
<dbReference type="CDD" id="cd05251">
    <property type="entry name" value="NmrA_like_SDR_a"/>
    <property type="match status" value="1"/>
</dbReference>
<name>A0ABY6V010_BIOOC</name>
<evidence type="ECO:0000259" key="3">
    <source>
        <dbReference type="Pfam" id="PF05368"/>
    </source>
</evidence>
<sequence length="321" mass="34467">MPKILTIFGATGTQGGSVIEAVLADPVLSKEYTLRGITRDVTKPAAKALADKGVKMVSADMNSIETAKPAVEGAHTVFFVTNYWEKSSAEVEISQGKAVADASKAAGVKHLIFSSLINVTEATKGALPHVHHFDSKAAIEKYIRGVGIPATFVQPGFYMSNYLTQFKKEDDGSYTHAMPVDGEKAKVPVFDAANDTGMCILKRVLNIALIPSAGLFVKAAIKESSPSGKRILAATDYLTPNQIVADFTAATGKKATYKQVSNDVYKSFLPAPIAQEMLENMLLLQDPGYYAGADLSDSLALLDRKPTTWKEFAKANKGKWA</sequence>
<dbReference type="InterPro" id="IPR008030">
    <property type="entry name" value="NmrA-like"/>
</dbReference>
<dbReference type="InterPro" id="IPR051164">
    <property type="entry name" value="NmrA-like_oxidored"/>
</dbReference>
<accession>A0ABY6V010</accession>
<dbReference type="SUPFAM" id="SSF51735">
    <property type="entry name" value="NAD(P)-binding Rossmann-fold domains"/>
    <property type="match status" value="1"/>
</dbReference>
<organism evidence="4 5">
    <name type="scientific">Bionectria ochroleuca</name>
    <name type="common">Gliocladium roseum</name>
    <dbReference type="NCBI Taxonomy" id="29856"/>
    <lineage>
        <taxon>Eukaryota</taxon>
        <taxon>Fungi</taxon>
        <taxon>Dikarya</taxon>
        <taxon>Ascomycota</taxon>
        <taxon>Pezizomycotina</taxon>
        <taxon>Sordariomycetes</taxon>
        <taxon>Hypocreomycetidae</taxon>
        <taxon>Hypocreales</taxon>
        <taxon>Bionectriaceae</taxon>
        <taxon>Clonostachys</taxon>
    </lineage>
</organism>
<gene>
    <name evidence="4" type="ORF">CLO192961_LOCUS462830</name>
</gene>
<comment type="caution">
    <text evidence="4">The sequence shown here is derived from an EMBL/GenBank/DDBJ whole genome shotgun (WGS) entry which is preliminary data.</text>
</comment>
<feature type="domain" description="NmrA-like" evidence="3">
    <location>
        <begin position="3"/>
        <end position="313"/>
    </location>
</feature>
<dbReference type="PANTHER" id="PTHR42748:SF31">
    <property type="entry name" value="NMRA-LIKE DOMAIN-CONTAINING PROTEIN-RELATED"/>
    <property type="match status" value="1"/>
</dbReference>
<keyword evidence="5" id="KW-1185">Reference proteome</keyword>
<evidence type="ECO:0000256" key="1">
    <source>
        <dbReference type="ARBA" id="ARBA00006328"/>
    </source>
</evidence>
<keyword evidence="2" id="KW-0521">NADP</keyword>
<dbReference type="Pfam" id="PF05368">
    <property type="entry name" value="NmrA"/>
    <property type="match status" value="1"/>
</dbReference>
<evidence type="ECO:0000256" key="2">
    <source>
        <dbReference type="ARBA" id="ARBA00022857"/>
    </source>
</evidence>
<dbReference type="PANTHER" id="PTHR42748">
    <property type="entry name" value="NITROGEN METABOLITE REPRESSION PROTEIN NMRA FAMILY MEMBER"/>
    <property type="match status" value="1"/>
</dbReference>
<proteinExistence type="inferred from homology"/>
<protein>
    <recommendedName>
        <fullName evidence="3">NmrA-like domain-containing protein</fullName>
    </recommendedName>
</protein>
<dbReference type="Gene3D" id="3.40.50.720">
    <property type="entry name" value="NAD(P)-binding Rossmann-like Domain"/>
    <property type="match status" value="1"/>
</dbReference>
<dbReference type="EMBL" id="CABFNS010000936">
    <property type="protein sequence ID" value="VUC37062.1"/>
    <property type="molecule type" value="Genomic_DNA"/>
</dbReference>
<evidence type="ECO:0000313" key="4">
    <source>
        <dbReference type="EMBL" id="VUC37062.1"/>
    </source>
</evidence>
<reference evidence="4 5" key="1">
    <citation type="submission" date="2019-06" db="EMBL/GenBank/DDBJ databases">
        <authorList>
            <person name="Broberg M."/>
        </authorList>
    </citation>
    <scope>NUCLEOTIDE SEQUENCE [LARGE SCALE GENOMIC DNA]</scope>
</reference>
<dbReference type="Gene3D" id="3.90.25.10">
    <property type="entry name" value="UDP-galactose 4-epimerase, domain 1"/>
    <property type="match status" value="1"/>
</dbReference>